<comment type="subcellular location">
    <subcellularLocation>
        <location evidence="2">Membrane</location>
    </subcellularLocation>
</comment>
<gene>
    <name evidence="12" type="ORF">H9702_05750</name>
</gene>
<keyword evidence="9" id="KW-1133">Transmembrane helix</keyword>
<keyword evidence="4" id="KW-0597">Phosphoprotein</keyword>
<keyword evidence="7" id="KW-0902">Two-component regulatory system</keyword>
<dbReference type="Pfam" id="PF06580">
    <property type="entry name" value="His_kinase"/>
    <property type="match status" value="1"/>
</dbReference>
<evidence type="ECO:0000256" key="9">
    <source>
        <dbReference type="SAM" id="Phobius"/>
    </source>
</evidence>
<dbReference type="Gene3D" id="3.30.565.10">
    <property type="entry name" value="Histidine kinase-like ATPase, C-terminal domain"/>
    <property type="match status" value="1"/>
</dbReference>
<dbReference type="InterPro" id="IPR003594">
    <property type="entry name" value="HATPase_dom"/>
</dbReference>
<evidence type="ECO:0000256" key="4">
    <source>
        <dbReference type="ARBA" id="ARBA00022553"/>
    </source>
</evidence>
<evidence type="ECO:0000313" key="13">
    <source>
        <dbReference type="Proteomes" id="UP000823896"/>
    </source>
</evidence>
<keyword evidence="8" id="KW-0175">Coiled coil</keyword>
<organism evidence="12 13">
    <name type="scientific">Candidatus Merdibacter merdavium</name>
    <dbReference type="NCBI Taxonomy" id="2838692"/>
    <lineage>
        <taxon>Bacteria</taxon>
        <taxon>Bacillati</taxon>
        <taxon>Bacillota</taxon>
        <taxon>Erysipelotrichia</taxon>
        <taxon>Erysipelotrichales</taxon>
        <taxon>Erysipelotrichaceae</taxon>
        <taxon>Merdibacter</taxon>
    </lineage>
</organism>
<dbReference type="AlphaFoldDB" id="A0A9D2NTU9"/>
<comment type="caution">
    <text evidence="12">The sequence shown here is derived from an EMBL/GenBank/DDBJ whole genome shotgun (WGS) entry which is preliminary data.</text>
</comment>
<keyword evidence="5" id="KW-0808">Transferase</keyword>
<evidence type="ECO:0000256" key="1">
    <source>
        <dbReference type="ARBA" id="ARBA00000085"/>
    </source>
</evidence>
<keyword evidence="9" id="KW-0812">Transmembrane</keyword>
<reference evidence="12" key="2">
    <citation type="submission" date="2021-04" db="EMBL/GenBank/DDBJ databases">
        <authorList>
            <person name="Gilroy R."/>
        </authorList>
    </citation>
    <scope>NUCLEOTIDE SEQUENCE</scope>
    <source>
        <strain evidence="12">CHK187-11901</strain>
    </source>
</reference>
<dbReference type="SMART" id="SM00387">
    <property type="entry name" value="HATPase_c"/>
    <property type="match status" value="1"/>
</dbReference>
<dbReference type="InterPro" id="IPR036890">
    <property type="entry name" value="HATPase_C_sf"/>
</dbReference>
<dbReference type="SUPFAM" id="SSF55874">
    <property type="entry name" value="ATPase domain of HSP90 chaperone/DNA topoisomerase II/histidine kinase"/>
    <property type="match status" value="1"/>
</dbReference>
<proteinExistence type="predicted"/>
<feature type="transmembrane region" description="Helical" evidence="9">
    <location>
        <begin position="16"/>
        <end position="37"/>
    </location>
</feature>
<dbReference type="InterPro" id="IPR005467">
    <property type="entry name" value="His_kinase_dom"/>
</dbReference>
<evidence type="ECO:0000256" key="2">
    <source>
        <dbReference type="ARBA" id="ARBA00004370"/>
    </source>
</evidence>
<dbReference type="PANTHER" id="PTHR34220:SF7">
    <property type="entry name" value="SENSOR HISTIDINE KINASE YPDA"/>
    <property type="match status" value="1"/>
</dbReference>
<evidence type="ECO:0000313" key="12">
    <source>
        <dbReference type="EMBL" id="HJC36618.1"/>
    </source>
</evidence>
<dbReference type="Pfam" id="PF02518">
    <property type="entry name" value="HATPase_c"/>
    <property type="match status" value="1"/>
</dbReference>
<dbReference type="EMBL" id="DWWM01000036">
    <property type="protein sequence ID" value="HJC36618.1"/>
    <property type="molecule type" value="Genomic_DNA"/>
</dbReference>
<dbReference type="Gene3D" id="6.10.340.10">
    <property type="match status" value="1"/>
</dbReference>
<reference evidence="12" key="1">
    <citation type="journal article" date="2021" name="PeerJ">
        <title>Extensive microbial diversity within the chicken gut microbiome revealed by metagenomics and culture.</title>
        <authorList>
            <person name="Gilroy R."/>
            <person name="Ravi A."/>
            <person name="Getino M."/>
            <person name="Pursley I."/>
            <person name="Horton D.L."/>
            <person name="Alikhan N.F."/>
            <person name="Baker D."/>
            <person name="Gharbi K."/>
            <person name="Hall N."/>
            <person name="Watson M."/>
            <person name="Adriaenssens E.M."/>
            <person name="Foster-Nyarko E."/>
            <person name="Jarju S."/>
            <person name="Secka A."/>
            <person name="Antonio M."/>
            <person name="Oren A."/>
            <person name="Chaudhuri R.R."/>
            <person name="La Ragione R."/>
            <person name="Hildebrand F."/>
            <person name="Pallen M.J."/>
        </authorList>
    </citation>
    <scope>NUCLEOTIDE SEQUENCE</scope>
    <source>
        <strain evidence="12">CHK187-11901</strain>
    </source>
</reference>
<evidence type="ECO:0000256" key="8">
    <source>
        <dbReference type="SAM" id="Coils"/>
    </source>
</evidence>
<dbReference type="InterPro" id="IPR010559">
    <property type="entry name" value="Sig_transdc_His_kin_internal"/>
</dbReference>
<dbReference type="PROSITE" id="PS50109">
    <property type="entry name" value="HIS_KIN"/>
    <property type="match status" value="1"/>
</dbReference>
<dbReference type="Proteomes" id="UP000823896">
    <property type="component" value="Unassembled WGS sequence"/>
</dbReference>
<dbReference type="InterPro" id="IPR003660">
    <property type="entry name" value="HAMP_dom"/>
</dbReference>
<comment type="catalytic activity">
    <reaction evidence="1">
        <text>ATP + protein L-histidine = ADP + protein N-phospho-L-histidine.</text>
        <dbReference type="EC" id="2.7.13.3"/>
    </reaction>
</comment>
<dbReference type="InterPro" id="IPR050640">
    <property type="entry name" value="Bact_2-comp_sensor_kinase"/>
</dbReference>
<name>A0A9D2NTU9_9FIRM</name>
<dbReference type="EC" id="2.7.13.3" evidence="3"/>
<dbReference type="PROSITE" id="PS50885">
    <property type="entry name" value="HAMP"/>
    <property type="match status" value="1"/>
</dbReference>
<feature type="coiled-coil region" evidence="8">
    <location>
        <begin position="241"/>
        <end position="293"/>
    </location>
</feature>
<evidence type="ECO:0000259" key="11">
    <source>
        <dbReference type="PROSITE" id="PS50885"/>
    </source>
</evidence>
<evidence type="ECO:0000259" key="10">
    <source>
        <dbReference type="PROSITE" id="PS50109"/>
    </source>
</evidence>
<sequence>MKTAKKTTFRAKMRKTMLVMGIVLFLVMVMTNIFNYFTKISYNQVLDGYDTLHAYYDHVETSSDYIKSYLSANNEAMLAQYDEQMSAAYRDVSSLRNNIGLSESWRYDLLENMLDNYDTVIRNMLELYENSEQSGEYRTNYDMFIQAGDLIMDTSGDYYSLITASMSDHRDTMEMLQNLTWFSFIIVFILVIFWFIYYDRSVMHLLSRPLEQILQNIDKIRHGKYELKDISSSSVEITQLCDALEEMAQAVASSIETMQERDRLEKLLLEQENENLKKDELLAQSELKMLQNQINPHFLFNTLNMIYRMSLKEGADDAADMLMKTSQLLRYGLDNQNRISSLHNELEMIGKYIEIQKKRLGSRVSFILECERAQVRNISMPGMILQPLVENALQHGLHDVTENGEIVISVGQQDSVITISVSDNGKGMPAQELEELILNDYQMKEGTHLGLYNVMRRLEMYFHEQIQISLHSDEGCGFEVFMEIRPARSERR</sequence>
<keyword evidence="9" id="KW-0472">Membrane</keyword>
<feature type="domain" description="HAMP" evidence="11">
    <location>
        <begin position="204"/>
        <end position="256"/>
    </location>
</feature>
<evidence type="ECO:0000256" key="6">
    <source>
        <dbReference type="ARBA" id="ARBA00022777"/>
    </source>
</evidence>
<evidence type="ECO:0000256" key="5">
    <source>
        <dbReference type="ARBA" id="ARBA00022679"/>
    </source>
</evidence>
<evidence type="ECO:0000256" key="7">
    <source>
        <dbReference type="ARBA" id="ARBA00023012"/>
    </source>
</evidence>
<feature type="transmembrane region" description="Helical" evidence="9">
    <location>
        <begin position="179"/>
        <end position="198"/>
    </location>
</feature>
<accession>A0A9D2NTU9</accession>
<feature type="domain" description="Histidine kinase" evidence="10">
    <location>
        <begin position="384"/>
        <end position="488"/>
    </location>
</feature>
<dbReference type="GO" id="GO:0000155">
    <property type="term" value="F:phosphorelay sensor kinase activity"/>
    <property type="evidence" value="ECO:0007669"/>
    <property type="project" value="InterPro"/>
</dbReference>
<dbReference type="GO" id="GO:0016020">
    <property type="term" value="C:membrane"/>
    <property type="evidence" value="ECO:0007669"/>
    <property type="project" value="UniProtKB-SubCell"/>
</dbReference>
<dbReference type="PANTHER" id="PTHR34220">
    <property type="entry name" value="SENSOR HISTIDINE KINASE YPDA"/>
    <property type="match status" value="1"/>
</dbReference>
<keyword evidence="6 12" id="KW-0418">Kinase</keyword>
<protein>
    <recommendedName>
        <fullName evidence="3">histidine kinase</fullName>
        <ecNumber evidence="3">2.7.13.3</ecNumber>
    </recommendedName>
</protein>
<evidence type="ECO:0000256" key="3">
    <source>
        <dbReference type="ARBA" id="ARBA00012438"/>
    </source>
</evidence>